<evidence type="ECO:0000313" key="2">
    <source>
        <dbReference type="Proteomes" id="UP000756921"/>
    </source>
</evidence>
<keyword evidence="2" id="KW-1185">Reference proteome</keyword>
<dbReference type="EMBL" id="WJXW01000001">
    <property type="protein sequence ID" value="KAF9741449.1"/>
    <property type="molecule type" value="Genomic_DNA"/>
</dbReference>
<sequence length="112" mass="11962">MRMALHQSPPGHVLLANDLPTVSSLHPLWDAKQATIAQASTHALEKVFTCTANSLCLMVLAQPADTSVRHRFHRANDAAVGAEQLLHCLLHKPARFGATRAPVATRGQGLAG</sequence>
<proteinExistence type="predicted"/>
<comment type="caution">
    <text evidence="1">The sequence shown here is derived from an EMBL/GenBank/DDBJ whole genome shotgun (WGS) entry which is preliminary data.</text>
</comment>
<protein>
    <submittedName>
        <fullName evidence="1">Uncharacterized protein</fullName>
    </submittedName>
</protein>
<dbReference type="Proteomes" id="UP000756921">
    <property type="component" value="Unassembled WGS sequence"/>
</dbReference>
<gene>
    <name evidence="1" type="ORF">PMIN01_00988</name>
</gene>
<evidence type="ECO:0000313" key="1">
    <source>
        <dbReference type="EMBL" id="KAF9741449.1"/>
    </source>
</evidence>
<organism evidence="1 2">
    <name type="scientific">Paraphaeosphaeria minitans</name>
    <dbReference type="NCBI Taxonomy" id="565426"/>
    <lineage>
        <taxon>Eukaryota</taxon>
        <taxon>Fungi</taxon>
        <taxon>Dikarya</taxon>
        <taxon>Ascomycota</taxon>
        <taxon>Pezizomycotina</taxon>
        <taxon>Dothideomycetes</taxon>
        <taxon>Pleosporomycetidae</taxon>
        <taxon>Pleosporales</taxon>
        <taxon>Massarineae</taxon>
        <taxon>Didymosphaeriaceae</taxon>
        <taxon>Paraphaeosphaeria</taxon>
    </lineage>
</organism>
<dbReference type="AlphaFoldDB" id="A0A9P6GTU3"/>
<accession>A0A9P6GTU3</accession>
<name>A0A9P6GTU3_9PLEO</name>
<reference evidence="1" key="1">
    <citation type="journal article" date="2020" name="Mol. Plant Microbe Interact.">
        <title>Genome Sequence of the Biocontrol Agent Coniothyrium minitans strain Conio (IMI 134523).</title>
        <authorList>
            <person name="Patel D."/>
            <person name="Shittu T.A."/>
            <person name="Baroncelli R."/>
            <person name="Muthumeenakshi S."/>
            <person name="Osborne T.H."/>
            <person name="Janganan T.K."/>
            <person name="Sreenivasaprasad S."/>
        </authorList>
    </citation>
    <scope>NUCLEOTIDE SEQUENCE</scope>
    <source>
        <strain evidence="1">Conio</strain>
    </source>
</reference>